<organism evidence="2 3">
    <name type="scientific">Rhizoctonia solani</name>
    <dbReference type="NCBI Taxonomy" id="456999"/>
    <lineage>
        <taxon>Eukaryota</taxon>
        <taxon>Fungi</taxon>
        <taxon>Dikarya</taxon>
        <taxon>Basidiomycota</taxon>
        <taxon>Agaricomycotina</taxon>
        <taxon>Agaricomycetes</taxon>
        <taxon>Cantharellales</taxon>
        <taxon>Ceratobasidiaceae</taxon>
        <taxon>Rhizoctonia</taxon>
    </lineage>
</organism>
<evidence type="ECO:0000313" key="2">
    <source>
        <dbReference type="EMBL" id="CAE6472653.1"/>
    </source>
</evidence>
<sequence length="395" mass="45462">MAELVPLPEPTTPEPTTPGDLISMVIANLEDSEQLLNRLGNTNTDRICNATQEKARQLRQLVTRVYHRIELTRKSRSARRAPAHGRGAGGDAIENSGGDSTIPQVSDIEDKDIVIGHARFAEKLKRWSGTHIVRETEFFSMLFSMDDHSRAYRVSEGLRFVVSKIGEYHPKTLEQYLFEGSNEYLTGVIEKHLDCGIDDMTDGELHWTYYAFEHKKGIFNRILVHTLFENCAMALIAIRFALYWRTMDQDPNPQTRKEQAIQDTYQRYRNLPLTVNPATFEKEVEYQRFKSSFRDFGESVERFLTGYEVLGSIVLISPLLDFKSFKDLVVGPKLNAIIPTVDNLLAQNHEFRKHQESLVRDMIEDIYRILPSSRHLLQCLRDIESVSLVNVRAYH</sequence>
<evidence type="ECO:0000313" key="3">
    <source>
        <dbReference type="Proteomes" id="UP000663846"/>
    </source>
</evidence>
<dbReference type="EMBL" id="CAJMWS010001079">
    <property type="protein sequence ID" value="CAE6472653.1"/>
    <property type="molecule type" value="Genomic_DNA"/>
</dbReference>
<gene>
    <name evidence="2" type="ORF">RDB_LOCUS178269</name>
</gene>
<evidence type="ECO:0000256" key="1">
    <source>
        <dbReference type="SAM" id="MobiDB-lite"/>
    </source>
</evidence>
<accession>A0A8H3C4G4</accession>
<reference evidence="2" key="1">
    <citation type="submission" date="2021-01" db="EMBL/GenBank/DDBJ databases">
        <authorList>
            <person name="Kaushik A."/>
        </authorList>
    </citation>
    <scope>NUCLEOTIDE SEQUENCE</scope>
    <source>
        <strain evidence="2">AG1-1C</strain>
    </source>
</reference>
<feature type="compositionally biased region" description="Basic residues" evidence="1">
    <location>
        <begin position="74"/>
        <end position="83"/>
    </location>
</feature>
<comment type="caution">
    <text evidence="2">The sequence shown here is derived from an EMBL/GenBank/DDBJ whole genome shotgun (WGS) entry which is preliminary data.</text>
</comment>
<protein>
    <submittedName>
        <fullName evidence="2">Uncharacterized protein</fullName>
    </submittedName>
</protein>
<dbReference type="AlphaFoldDB" id="A0A8H3C4G4"/>
<dbReference type="Proteomes" id="UP000663846">
    <property type="component" value="Unassembled WGS sequence"/>
</dbReference>
<proteinExistence type="predicted"/>
<name>A0A8H3C4G4_9AGAM</name>
<feature type="region of interest" description="Disordered" evidence="1">
    <location>
        <begin position="74"/>
        <end position="104"/>
    </location>
</feature>